<evidence type="ECO:0000259" key="1">
    <source>
        <dbReference type="PROSITE" id="PS51186"/>
    </source>
</evidence>
<organism evidence="2 3">
    <name type="scientific">Hirschia baltica (strain ATCC 49814 / DSM 5838 / IFAM 1418)</name>
    <dbReference type="NCBI Taxonomy" id="582402"/>
    <lineage>
        <taxon>Bacteria</taxon>
        <taxon>Pseudomonadati</taxon>
        <taxon>Pseudomonadota</taxon>
        <taxon>Alphaproteobacteria</taxon>
        <taxon>Hyphomonadales</taxon>
        <taxon>Hyphomonadaceae</taxon>
        <taxon>Hirschia</taxon>
    </lineage>
</organism>
<dbReference type="OrthoDB" id="9788300at2"/>
<evidence type="ECO:0000313" key="2">
    <source>
        <dbReference type="EMBL" id="ACT58781.1"/>
    </source>
</evidence>
<dbReference type="SUPFAM" id="SSF55729">
    <property type="entry name" value="Acyl-CoA N-acyltransferases (Nat)"/>
    <property type="match status" value="1"/>
</dbReference>
<keyword evidence="3" id="KW-1185">Reference proteome</keyword>
<feature type="domain" description="N-acetyltransferase" evidence="1">
    <location>
        <begin position="5"/>
        <end position="165"/>
    </location>
</feature>
<evidence type="ECO:0000313" key="3">
    <source>
        <dbReference type="Proteomes" id="UP000002745"/>
    </source>
</evidence>
<dbReference type="CDD" id="cd04301">
    <property type="entry name" value="NAT_SF"/>
    <property type="match status" value="1"/>
</dbReference>
<dbReference type="PANTHER" id="PTHR43138:SF1">
    <property type="entry name" value="N-ACETYLTRANSFERASE ACA1"/>
    <property type="match status" value="1"/>
</dbReference>
<dbReference type="PANTHER" id="PTHR43138">
    <property type="entry name" value="ACETYLTRANSFERASE, GNAT FAMILY"/>
    <property type="match status" value="1"/>
</dbReference>
<dbReference type="PROSITE" id="PS51186">
    <property type="entry name" value="GNAT"/>
    <property type="match status" value="1"/>
</dbReference>
<dbReference type="InterPro" id="IPR000182">
    <property type="entry name" value="GNAT_dom"/>
</dbReference>
<proteinExistence type="predicted"/>
<dbReference type="Gene3D" id="3.40.630.30">
    <property type="match status" value="1"/>
</dbReference>
<dbReference type="InterPro" id="IPR016181">
    <property type="entry name" value="Acyl_CoA_acyltransferase"/>
</dbReference>
<dbReference type="InterPro" id="IPR052742">
    <property type="entry name" value="Mito_N-acetyltransferase"/>
</dbReference>
<reference evidence="3" key="1">
    <citation type="journal article" date="2011" name="J. Bacteriol.">
        <title>Genome sequences of eight morphologically diverse alphaproteobacteria.</title>
        <authorList>
            <consortium name="US DOE Joint Genome Institute"/>
            <person name="Brown P.J."/>
            <person name="Kysela D.T."/>
            <person name="Buechlein A."/>
            <person name="Hemmerich C."/>
            <person name="Brun Y.V."/>
        </authorList>
    </citation>
    <scope>NUCLEOTIDE SEQUENCE [LARGE SCALE GENOMIC DNA]</scope>
    <source>
        <strain evidence="3">ATCC 49814 / DSM 5838 / IFAM 1418</strain>
    </source>
</reference>
<dbReference type="KEGG" id="hba:Hbal_1089"/>
<sequence>MSSTLNIRLAAPKDHARIWEILEPVLSAGETYALPSDWSKDEALDYWCNDDRHTFVAECDGVILGTYYLKTNAMGGLSHIANCGYVTGYKAQGRGVASQMCEHSLLKACELGYKAMQYNCVVATNSGAIRLWQRWGFDIVGTLPKAFAHPTQGMVDAHVMFKSLV</sequence>
<name>C6XRE9_HIRBI</name>
<dbReference type="RefSeq" id="WP_015826931.1">
    <property type="nucleotide sequence ID" value="NC_012982.1"/>
</dbReference>
<dbReference type="GO" id="GO:0016747">
    <property type="term" value="F:acyltransferase activity, transferring groups other than amino-acyl groups"/>
    <property type="evidence" value="ECO:0007669"/>
    <property type="project" value="InterPro"/>
</dbReference>
<dbReference type="Proteomes" id="UP000002745">
    <property type="component" value="Chromosome"/>
</dbReference>
<keyword evidence="2" id="KW-0808">Transferase</keyword>
<protein>
    <submittedName>
        <fullName evidence="2">GCN5-related N-acetyltransferase</fullName>
    </submittedName>
</protein>
<dbReference type="STRING" id="582402.Hbal_1089"/>
<dbReference type="AlphaFoldDB" id="C6XRE9"/>
<dbReference type="EMBL" id="CP001678">
    <property type="protein sequence ID" value="ACT58781.1"/>
    <property type="molecule type" value="Genomic_DNA"/>
</dbReference>
<accession>C6XRE9</accession>
<dbReference type="Pfam" id="PF00583">
    <property type="entry name" value="Acetyltransf_1"/>
    <property type="match status" value="1"/>
</dbReference>
<dbReference type="eggNOG" id="COG1247">
    <property type="taxonomic scope" value="Bacteria"/>
</dbReference>
<dbReference type="HOGENOM" id="CLU_013985_42_2_5"/>
<gene>
    <name evidence="2" type="ordered locus">Hbal_1089</name>
</gene>